<sequence>MVCANGSSFEDYKQKLQNAIYQYLLKHPDIREPVKQEKEPLDFVQKAQTNWERRIFKSLNNMCNDLGIALSRKRPVSEQKELEAKWTELGTEDMDLSRFRPVYSPRDFLEVLMSVRNPNLSQVSIGVDHCLQPSKLSCMFPVLESYQAPLAREYSKQGCPQNLRAEMWALILGVETTDASRLQFEHLKASVFLHDLIVDKLIFKDINLTASNDDQYFVFEDLLYQILLVFSRDTAVLDHFEYSSANPPKAHLRGGRNNEDTLVIYPPNGVIPFHGFSMFVCPLCYIYEDPVTLYMVFRELYTLYFYLLHTVSSHPQGILSLCLLFETLLHELDPHLTYHMASKEIQPLKVVIKWLMRAFSGYLSADQILLLWDRILAYNSLEILAGVGARMDKIISF</sequence>
<gene>
    <name evidence="2" type="ORF">LAZ67_23001916</name>
</gene>
<protein>
    <submittedName>
        <fullName evidence="2">TBC1D19</fullName>
    </submittedName>
</protein>
<keyword evidence="3" id="KW-1185">Reference proteome</keyword>
<dbReference type="InterPro" id="IPR035969">
    <property type="entry name" value="Rab-GAP_TBC_sf"/>
</dbReference>
<dbReference type="Pfam" id="PF00566">
    <property type="entry name" value="RabGAP-TBC"/>
    <property type="match status" value="1"/>
</dbReference>
<name>A0ABY6LU30_9ARAC</name>
<reference evidence="2 3" key="1">
    <citation type="submission" date="2022-03" db="EMBL/GenBank/DDBJ databases">
        <title>A chromosomal length assembly of Cordylochernes scorpioides.</title>
        <authorList>
            <person name="Zeh D."/>
            <person name="Zeh J."/>
        </authorList>
    </citation>
    <scope>NUCLEOTIDE SEQUENCE [LARGE SCALE GENOMIC DNA]</scope>
    <source>
        <strain evidence="2">IN4F17</strain>
        <tissue evidence="2">Whole Body</tissue>
    </source>
</reference>
<dbReference type="EMBL" id="CP092885">
    <property type="protein sequence ID" value="UYV83657.1"/>
    <property type="molecule type" value="Genomic_DNA"/>
</dbReference>
<dbReference type="InterPro" id="IPR000195">
    <property type="entry name" value="Rab-GAP-TBC_dom"/>
</dbReference>
<dbReference type="SUPFAM" id="SSF47923">
    <property type="entry name" value="Ypt/Rab-GAP domain of gyp1p"/>
    <property type="match status" value="2"/>
</dbReference>
<organism evidence="2 3">
    <name type="scientific">Cordylochernes scorpioides</name>
    <dbReference type="NCBI Taxonomy" id="51811"/>
    <lineage>
        <taxon>Eukaryota</taxon>
        <taxon>Metazoa</taxon>
        <taxon>Ecdysozoa</taxon>
        <taxon>Arthropoda</taxon>
        <taxon>Chelicerata</taxon>
        <taxon>Arachnida</taxon>
        <taxon>Pseudoscorpiones</taxon>
        <taxon>Cheliferoidea</taxon>
        <taxon>Chernetidae</taxon>
        <taxon>Cordylochernes</taxon>
    </lineage>
</organism>
<feature type="domain" description="Rab-GAP TBC" evidence="1">
    <location>
        <begin position="158"/>
        <end position="379"/>
    </location>
</feature>
<dbReference type="InterPro" id="IPR042507">
    <property type="entry name" value="TBC1D19"/>
</dbReference>
<proteinExistence type="predicted"/>
<accession>A0ABY6LU30</accession>
<evidence type="ECO:0000259" key="1">
    <source>
        <dbReference type="PROSITE" id="PS50086"/>
    </source>
</evidence>
<evidence type="ECO:0000313" key="3">
    <source>
        <dbReference type="Proteomes" id="UP001235939"/>
    </source>
</evidence>
<dbReference type="PROSITE" id="PS50086">
    <property type="entry name" value="TBC_RABGAP"/>
    <property type="match status" value="1"/>
</dbReference>
<evidence type="ECO:0000313" key="2">
    <source>
        <dbReference type="EMBL" id="UYV83657.1"/>
    </source>
</evidence>
<dbReference type="PANTHER" id="PTHR16110">
    <property type="entry name" value="TBC1 DOMAIN FAMILY MEMBER 19"/>
    <property type="match status" value="1"/>
</dbReference>
<dbReference type="PANTHER" id="PTHR16110:SF1">
    <property type="entry name" value="TBC1 DOMAIN FAMILY MEMBER 19"/>
    <property type="match status" value="1"/>
</dbReference>
<dbReference type="Gene3D" id="1.10.472.80">
    <property type="entry name" value="Ypt/Rab-GAP domain of gyp1p, domain 3"/>
    <property type="match status" value="1"/>
</dbReference>
<dbReference type="Proteomes" id="UP001235939">
    <property type="component" value="Chromosome 23"/>
</dbReference>